<name>A0AAD4BRQ7_BOLED</name>
<dbReference type="Gene3D" id="1.10.510.10">
    <property type="entry name" value="Transferase(Phosphotransferase) domain 1"/>
    <property type="match status" value="1"/>
</dbReference>
<dbReference type="InterPro" id="IPR011047">
    <property type="entry name" value="Quinoprotein_ADH-like_sf"/>
</dbReference>
<dbReference type="PANTHER" id="PTHR44019:SF8">
    <property type="entry name" value="POC1 CENTRIOLAR PROTEIN HOMOLOG"/>
    <property type="match status" value="1"/>
</dbReference>
<feature type="domain" description="Protein kinase" evidence="5">
    <location>
        <begin position="471"/>
        <end position="754"/>
    </location>
</feature>
<dbReference type="AlphaFoldDB" id="A0AAD4BRQ7"/>
<dbReference type="PROSITE" id="PS50082">
    <property type="entry name" value="WD_REPEATS_2"/>
    <property type="match status" value="4"/>
</dbReference>
<protein>
    <submittedName>
        <fullName evidence="6">Quinon protein alcohol dehydrogenase-like superfamily</fullName>
    </submittedName>
</protein>
<dbReference type="Pfam" id="PF00400">
    <property type="entry name" value="WD40"/>
    <property type="match status" value="7"/>
</dbReference>
<dbReference type="InterPro" id="IPR050505">
    <property type="entry name" value="WDR55/POC1"/>
</dbReference>
<dbReference type="InterPro" id="IPR011009">
    <property type="entry name" value="Kinase-like_dom_sf"/>
</dbReference>
<feature type="repeat" description="WD" evidence="3">
    <location>
        <begin position="104"/>
        <end position="136"/>
    </location>
</feature>
<reference evidence="6" key="2">
    <citation type="journal article" date="2020" name="Nat. Commun.">
        <title>Large-scale genome sequencing of mycorrhizal fungi provides insights into the early evolution of symbiotic traits.</title>
        <authorList>
            <person name="Miyauchi S."/>
            <person name="Kiss E."/>
            <person name="Kuo A."/>
            <person name="Drula E."/>
            <person name="Kohler A."/>
            <person name="Sanchez-Garcia M."/>
            <person name="Morin E."/>
            <person name="Andreopoulos B."/>
            <person name="Barry K.W."/>
            <person name="Bonito G."/>
            <person name="Buee M."/>
            <person name="Carver A."/>
            <person name="Chen C."/>
            <person name="Cichocki N."/>
            <person name="Clum A."/>
            <person name="Culley D."/>
            <person name="Crous P.W."/>
            <person name="Fauchery L."/>
            <person name="Girlanda M."/>
            <person name="Hayes R.D."/>
            <person name="Keri Z."/>
            <person name="LaButti K."/>
            <person name="Lipzen A."/>
            <person name="Lombard V."/>
            <person name="Magnuson J."/>
            <person name="Maillard F."/>
            <person name="Murat C."/>
            <person name="Nolan M."/>
            <person name="Ohm R.A."/>
            <person name="Pangilinan J."/>
            <person name="Pereira M.F."/>
            <person name="Perotto S."/>
            <person name="Peter M."/>
            <person name="Pfister S."/>
            <person name="Riley R."/>
            <person name="Sitrit Y."/>
            <person name="Stielow J.B."/>
            <person name="Szollosi G."/>
            <person name="Zifcakova L."/>
            <person name="Stursova M."/>
            <person name="Spatafora J.W."/>
            <person name="Tedersoo L."/>
            <person name="Vaario L.M."/>
            <person name="Yamada A."/>
            <person name="Yan M."/>
            <person name="Wang P."/>
            <person name="Xu J."/>
            <person name="Bruns T."/>
            <person name="Baldrian P."/>
            <person name="Vilgalys R."/>
            <person name="Dunand C."/>
            <person name="Henrissat B."/>
            <person name="Grigoriev I.V."/>
            <person name="Hibbett D."/>
            <person name="Nagy L.G."/>
            <person name="Martin F.M."/>
        </authorList>
    </citation>
    <scope>NUCLEOTIDE SEQUENCE</scope>
    <source>
        <strain evidence="6">BED1</strain>
    </source>
</reference>
<dbReference type="SMART" id="SM00320">
    <property type="entry name" value="WD40"/>
    <property type="match status" value="7"/>
</dbReference>
<dbReference type="PROSITE" id="PS00678">
    <property type="entry name" value="WD_REPEATS_1"/>
    <property type="match status" value="2"/>
</dbReference>
<evidence type="ECO:0000313" key="7">
    <source>
        <dbReference type="Proteomes" id="UP001194468"/>
    </source>
</evidence>
<organism evidence="6 7">
    <name type="scientific">Boletus edulis BED1</name>
    <dbReference type="NCBI Taxonomy" id="1328754"/>
    <lineage>
        <taxon>Eukaryota</taxon>
        <taxon>Fungi</taxon>
        <taxon>Dikarya</taxon>
        <taxon>Basidiomycota</taxon>
        <taxon>Agaricomycotina</taxon>
        <taxon>Agaricomycetes</taxon>
        <taxon>Agaricomycetidae</taxon>
        <taxon>Boletales</taxon>
        <taxon>Boletineae</taxon>
        <taxon>Boletaceae</taxon>
        <taxon>Boletoideae</taxon>
        <taxon>Boletus</taxon>
    </lineage>
</organism>
<dbReference type="PROSITE" id="PS50294">
    <property type="entry name" value="WD_REPEATS_REGION"/>
    <property type="match status" value="4"/>
</dbReference>
<dbReference type="PROSITE" id="PS50011">
    <property type="entry name" value="PROTEIN_KINASE_DOM"/>
    <property type="match status" value="1"/>
</dbReference>
<dbReference type="InterPro" id="IPR020472">
    <property type="entry name" value="WD40_PAC1"/>
</dbReference>
<dbReference type="InterPro" id="IPR001245">
    <property type="entry name" value="Ser-Thr/Tyr_kinase_cat_dom"/>
</dbReference>
<dbReference type="SUPFAM" id="SSF56112">
    <property type="entry name" value="Protein kinase-like (PK-like)"/>
    <property type="match status" value="1"/>
</dbReference>
<dbReference type="InterPro" id="IPR000719">
    <property type="entry name" value="Prot_kinase_dom"/>
</dbReference>
<dbReference type="SUPFAM" id="SSF50998">
    <property type="entry name" value="Quinoprotein alcohol dehydrogenase-like"/>
    <property type="match status" value="1"/>
</dbReference>
<keyword evidence="1 3" id="KW-0853">WD repeat</keyword>
<reference evidence="6" key="1">
    <citation type="submission" date="2019-10" db="EMBL/GenBank/DDBJ databases">
        <authorList>
            <consortium name="DOE Joint Genome Institute"/>
            <person name="Kuo A."/>
            <person name="Miyauchi S."/>
            <person name="Kiss E."/>
            <person name="Drula E."/>
            <person name="Kohler A."/>
            <person name="Sanchez-Garcia M."/>
            <person name="Andreopoulos B."/>
            <person name="Barry K.W."/>
            <person name="Bonito G."/>
            <person name="Buee M."/>
            <person name="Carver A."/>
            <person name="Chen C."/>
            <person name="Cichocki N."/>
            <person name="Clum A."/>
            <person name="Culley D."/>
            <person name="Crous P.W."/>
            <person name="Fauchery L."/>
            <person name="Girlanda M."/>
            <person name="Hayes R."/>
            <person name="Keri Z."/>
            <person name="LaButti K."/>
            <person name="Lipzen A."/>
            <person name="Lombard V."/>
            <person name="Magnuson J."/>
            <person name="Maillard F."/>
            <person name="Morin E."/>
            <person name="Murat C."/>
            <person name="Nolan M."/>
            <person name="Ohm R."/>
            <person name="Pangilinan J."/>
            <person name="Pereira M."/>
            <person name="Perotto S."/>
            <person name="Peter M."/>
            <person name="Riley R."/>
            <person name="Sitrit Y."/>
            <person name="Stielow B."/>
            <person name="Szollosi G."/>
            <person name="Zifcakova L."/>
            <person name="Stursova M."/>
            <person name="Spatafora J.W."/>
            <person name="Tedersoo L."/>
            <person name="Vaario L.-M."/>
            <person name="Yamada A."/>
            <person name="Yan M."/>
            <person name="Wang P."/>
            <person name="Xu J."/>
            <person name="Bruns T."/>
            <person name="Baldrian P."/>
            <person name="Vilgalys R."/>
            <person name="Henrissat B."/>
            <person name="Grigoriev I.V."/>
            <person name="Hibbett D."/>
            <person name="Nagy L.G."/>
            <person name="Martin F.M."/>
        </authorList>
    </citation>
    <scope>NUCLEOTIDE SEQUENCE</scope>
    <source>
        <strain evidence="6">BED1</strain>
    </source>
</reference>
<keyword evidence="7" id="KW-1185">Reference proteome</keyword>
<dbReference type="InterPro" id="IPR019775">
    <property type="entry name" value="WD40_repeat_CS"/>
</dbReference>
<evidence type="ECO:0000259" key="5">
    <source>
        <dbReference type="PROSITE" id="PS50011"/>
    </source>
</evidence>
<dbReference type="PROSITE" id="PS00109">
    <property type="entry name" value="PROTEIN_KINASE_TYR"/>
    <property type="match status" value="1"/>
</dbReference>
<feature type="repeat" description="WD" evidence="3">
    <location>
        <begin position="228"/>
        <end position="263"/>
    </location>
</feature>
<dbReference type="PRINTS" id="PR00320">
    <property type="entry name" value="GPROTEINBRPT"/>
</dbReference>
<feature type="region of interest" description="Disordered" evidence="4">
    <location>
        <begin position="334"/>
        <end position="451"/>
    </location>
</feature>
<dbReference type="EMBL" id="WHUW01000018">
    <property type="protein sequence ID" value="KAF8437643.1"/>
    <property type="molecule type" value="Genomic_DNA"/>
</dbReference>
<accession>A0AAD4BRQ7</accession>
<evidence type="ECO:0000256" key="3">
    <source>
        <dbReference type="PROSITE-ProRule" id="PRU00221"/>
    </source>
</evidence>
<sequence>MPPNLTDVVHRGRGHPTPKLLQGHRGSMTFVAFLSDDQIISASDEDMTVRQWTVSDGRDKVVREVVPCAVAMSPNKRWVAIGGRDGRVRLLDPRAPTEVKRTEVGRHADVIKSLSFSPDSSQLASGAQDGTMLIWSSATLMQVAGPLKGHKDTVWCISYSPDGKKIASCDREVIQIWDSTSATWIGMAIIEPAWSLAWSSDGNCLFVGCLDGTIKRYNPDTGAIHDSHMGHRNVVSSIAVSHNANFVATASWDKTVRLWEATTFQPIGPILLHDAHVYSISISPDDSQLVSGARDPKVRVWNLRSIAPTLFNFFPLEPNRGLTKNTNAFHLPWVKPIRDPESPSDDQNHSQTPSTQHLHVHTEKSEGSAESSDLNSANSPSKRTRSIRSIFSRKREQGNTIDYPRTSSPSTQGSGSSYTEEETSKSTSSPYFPPTPSPTRSRRHVSESENERLVREIRSNSSHDLTGSIVPDGKLPVSGGSHGDIYRGTLNVNGRSMRVAIKVIKKYLAQGDDQSKQRRLRREIKLWLKLDHKNVLPLLGTTENYGDFPAMVCPWAENGILADYLDRCNNDLTPPLRFCIVNDVALGLQYLHSKSIVHGDVSGSNILIYSSGRACISDFGLSMLTSDISESSVALTYQVKATIRWTAPELLNLREHDENEDDNAPKIFPTVHSDIYSFAGIMLHVLSGKRPYHNLSRDEQVILAVSRGEHPKRPTSSAVIVMDDQWDFMMKCWSFEVTERPSDSDMVAFVHEQLIDAVTVASQRESMVQTLSRSETLRGDEGR</sequence>
<evidence type="ECO:0000256" key="4">
    <source>
        <dbReference type="SAM" id="MobiDB-lite"/>
    </source>
</evidence>
<evidence type="ECO:0000313" key="6">
    <source>
        <dbReference type="EMBL" id="KAF8437643.1"/>
    </source>
</evidence>
<dbReference type="CDD" id="cd00200">
    <property type="entry name" value="WD40"/>
    <property type="match status" value="1"/>
</dbReference>
<evidence type="ECO:0000256" key="1">
    <source>
        <dbReference type="ARBA" id="ARBA00022574"/>
    </source>
</evidence>
<feature type="compositionally biased region" description="Low complexity" evidence="4">
    <location>
        <begin position="406"/>
        <end position="418"/>
    </location>
</feature>
<dbReference type="InterPro" id="IPR015943">
    <property type="entry name" value="WD40/YVTN_repeat-like_dom_sf"/>
</dbReference>
<gene>
    <name evidence="6" type="ORF">L210DRAFT_3482665</name>
</gene>
<feature type="repeat" description="WD" evidence="3">
    <location>
        <begin position="21"/>
        <end position="62"/>
    </location>
</feature>
<dbReference type="PANTHER" id="PTHR44019">
    <property type="entry name" value="WD REPEAT-CONTAINING PROTEIN 55"/>
    <property type="match status" value="1"/>
</dbReference>
<dbReference type="GO" id="GO:0005524">
    <property type="term" value="F:ATP binding"/>
    <property type="evidence" value="ECO:0007669"/>
    <property type="project" value="InterPro"/>
</dbReference>
<comment type="caution">
    <text evidence="6">The sequence shown here is derived from an EMBL/GenBank/DDBJ whole genome shotgun (WGS) entry which is preliminary data.</text>
</comment>
<feature type="compositionally biased region" description="Polar residues" evidence="4">
    <location>
        <begin position="368"/>
        <end position="381"/>
    </location>
</feature>
<dbReference type="GO" id="GO:0004672">
    <property type="term" value="F:protein kinase activity"/>
    <property type="evidence" value="ECO:0007669"/>
    <property type="project" value="InterPro"/>
</dbReference>
<keyword evidence="2" id="KW-0677">Repeat</keyword>
<dbReference type="Gene3D" id="2.130.10.10">
    <property type="entry name" value="YVTN repeat-like/Quinoprotein amine dehydrogenase"/>
    <property type="match status" value="3"/>
</dbReference>
<dbReference type="InterPro" id="IPR008266">
    <property type="entry name" value="Tyr_kinase_AS"/>
</dbReference>
<dbReference type="Pfam" id="PF07714">
    <property type="entry name" value="PK_Tyr_Ser-Thr"/>
    <property type="match status" value="1"/>
</dbReference>
<proteinExistence type="predicted"/>
<dbReference type="InterPro" id="IPR001680">
    <property type="entry name" value="WD40_rpt"/>
</dbReference>
<dbReference type="Proteomes" id="UP001194468">
    <property type="component" value="Unassembled WGS sequence"/>
</dbReference>
<feature type="repeat" description="WD" evidence="3">
    <location>
        <begin position="270"/>
        <end position="305"/>
    </location>
</feature>
<evidence type="ECO:0000256" key="2">
    <source>
        <dbReference type="ARBA" id="ARBA00022737"/>
    </source>
</evidence>